<comment type="caution">
    <text evidence="2">The sequence shown here is derived from an EMBL/GenBank/DDBJ whole genome shotgun (WGS) entry which is preliminary data.</text>
</comment>
<keyword evidence="1" id="KW-0812">Transmembrane</keyword>
<evidence type="ECO:0000313" key="3">
    <source>
        <dbReference type="Proteomes" id="UP001458880"/>
    </source>
</evidence>
<name>A0AAW1KEZ0_POPJA</name>
<sequence length="225" mass="25286">MSTILRSKVVYILKLQDSLVVAIAHNYHVFSAIVIMFVRIMLFLYTIATCIKLLASQESIQYTNKLVFPYSPYGSPYVGLLLAVAFPIDLPEYNVFLSFYLSAGYGVAQNVSTSEYPPIVQSRSSIARKDAYTVIENKLEAHGYPGKPCLLRTICEASEYSMEHNGVIADILHIILTPSSSKSEDLVEYEEAEIYGKFNKDCRKYAKQCTRSILDLVSTLGDVMY</sequence>
<reference evidence="2 3" key="1">
    <citation type="journal article" date="2024" name="BMC Genomics">
        <title>De novo assembly and annotation of Popillia japonica's genome with initial clues to its potential as an invasive pest.</title>
        <authorList>
            <person name="Cucini C."/>
            <person name="Boschi S."/>
            <person name="Funari R."/>
            <person name="Cardaioli E."/>
            <person name="Iannotti N."/>
            <person name="Marturano G."/>
            <person name="Paoli F."/>
            <person name="Bruttini M."/>
            <person name="Carapelli A."/>
            <person name="Frati F."/>
            <person name="Nardi F."/>
        </authorList>
    </citation>
    <scope>NUCLEOTIDE SEQUENCE [LARGE SCALE GENOMIC DNA]</scope>
    <source>
        <strain evidence="2">DMR45628</strain>
    </source>
</reference>
<dbReference type="Pfam" id="PF07841">
    <property type="entry name" value="DM4_12"/>
    <property type="match status" value="1"/>
</dbReference>
<gene>
    <name evidence="2" type="ORF">QE152_g23640</name>
</gene>
<protein>
    <submittedName>
        <fullName evidence="2">DM4/DM12 family</fullName>
    </submittedName>
</protein>
<keyword evidence="3" id="KW-1185">Reference proteome</keyword>
<dbReference type="EMBL" id="JASPKY010000237">
    <property type="protein sequence ID" value="KAK9717693.1"/>
    <property type="molecule type" value="Genomic_DNA"/>
</dbReference>
<evidence type="ECO:0000256" key="1">
    <source>
        <dbReference type="SAM" id="Phobius"/>
    </source>
</evidence>
<keyword evidence="1" id="KW-1133">Transmembrane helix</keyword>
<dbReference type="PANTHER" id="PTHR21398:SF22">
    <property type="entry name" value="IP12060P-RELATED"/>
    <property type="match status" value="1"/>
</dbReference>
<evidence type="ECO:0000313" key="2">
    <source>
        <dbReference type="EMBL" id="KAK9717693.1"/>
    </source>
</evidence>
<dbReference type="PANTHER" id="PTHR21398">
    <property type="entry name" value="AGAP007094-PA"/>
    <property type="match status" value="1"/>
</dbReference>
<accession>A0AAW1KEZ0</accession>
<dbReference type="InterPro" id="IPR006631">
    <property type="entry name" value="DM4_12"/>
</dbReference>
<dbReference type="AlphaFoldDB" id="A0AAW1KEZ0"/>
<feature type="transmembrane region" description="Helical" evidence="1">
    <location>
        <begin position="29"/>
        <end position="55"/>
    </location>
</feature>
<proteinExistence type="predicted"/>
<dbReference type="Proteomes" id="UP001458880">
    <property type="component" value="Unassembled WGS sequence"/>
</dbReference>
<keyword evidence="1" id="KW-0472">Membrane</keyword>
<feature type="transmembrane region" description="Helical" evidence="1">
    <location>
        <begin position="67"/>
        <end position="88"/>
    </location>
</feature>
<organism evidence="2 3">
    <name type="scientific">Popillia japonica</name>
    <name type="common">Japanese beetle</name>
    <dbReference type="NCBI Taxonomy" id="7064"/>
    <lineage>
        <taxon>Eukaryota</taxon>
        <taxon>Metazoa</taxon>
        <taxon>Ecdysozoa</taxon>
        <taxon>Arthropoda</taxon>
        <taxon>Hexapoda</taxon>
        <taxon>Insecta</taxon>
        <taxon>Pterygota</taxon>
        <taxon>Neoptera</taxon>
        <taxon>Endopterygota</taxon>
        <taxon>Coleoptera</taxon>
        <taxon>Polyphaga</taxon>
        <taxon>Scarabaeiformia</taxon>
        <taxon>Scarabaeidae</taxon>
        <taxon>Rutelinae</taxon>
        <taxon>Popillia</taxon>
    </lineage>
</organism>
<dbReference type="SMART" id="SM00718">
    <property type="entry name" value="DM4_12"/>
    <property type="match status" value="1"/>
</dbReference>